<dbReference type="RefSeq" id="WP_330198811.1">
    <property type="nucleotide sequence ID" value="NZ_JAZDRP010000004.1"/>
</dbReference>
<evidence type="ECO:0000313" key="1">
    <source>
        <dbReference type="EMBL" id="MEE2526147.1"/>
    </source>
</evidence>
<evidence type="ECO:0000313" key="2">
    <source>
        <dbReference type="Proteomes" id="UP001354971"/>
    </source>
</evidence>
<accession>A0ABU7LQG6</accession>
<dbReference type="EMBL" id="JAZDRP010000004">
    <property type="protein sequence ID" value="MEE2526147.1"/>
    <property type="molecule type" value="Genomic_DNA"/>
</dbReference>
<sequence length="147" mass="17177">MSDEDEIRDVVREIYAMISGPAGPRDWSRHLDYFHPDCRQIRTGMGDDSQPWAVMMSPDEYRENVTDWFNQTAFYEIELACEVRVFGNMAHAWSSYEARTDLNAPTPERRGINSIQFYKDESGKWRIISMIWDNEREGLSLPADMEG</sequence>
<proteinExistence type="predicted"/>
<dbReference type="Proteomes" id="UP001354971">
    <property type="component" value="Unassembled WGS sequence"/>
</dbReference>
<dbReference type="Gene3D" id="3.10.450.50">
    <property type="match status" value="1"/>
</dbReference>
<keyword evidence="2" id="KW-1185">Reference proteome</keyword>
<dbReference type="SUPFAM" id="SSF54427">
    <property type="entry name" value="NTF2-like"/>
    <property type="match status" value="1"/>
</dbReference>
<gene>
    <name evidence="1" type="ORF">V0U79_07195</name>
</gene>
<organism evidence="1 2">
    <name type="scientific">Hyphobacterium lacteum</name>
    <dbReference type="NCBI Taxonomy" id="3116575"/>
    <lineage>
        <taxon>Bacteria</taxon>
        <taxon>Pseudomonadati</taxon>
        <taxon>Pseudomonadota</taxon>
        <taxon>Alphaproteobacteria</taxon>
        <taxon>Maricaulales</taxon>
        <taxon>Maricaulaceae</taxon>
        <taxon>Hyphobacterium</taxon>
    </lineage>
</organism>
<name>A0ABU7LQG6_9PROT</name>
<dbReference type="InterPro" id="IPR032710">
    <property type="entry name" value="NTF2-like_dom_sf"/>
</dbReference>
<comment type="caution">
    <text evidence="1">The sequence shown here is derived from an EMBL/GenBank/DDBJ whole genome shotgun (WGS) entry which is preliminary data.</text>
</comment>
<protein>
    <recommendedName>
        <fullName evidence="3">DUF4440 domain-containing protein</fullName>
    </recommendedName>
</protein>
<evidence type="ECO:0008006" key="3">
    <source>
        <dbReference type="Google" id="ProtNLM"/>
    </source>
</evidence>
<reference evidence="1 2" key="1">
    <citation type="submission" date="2024-01" db="EMBL/GenBank/DDBJ databases">
        <title>Hyphobacterium bacterium isolated from marine sediment.</title>
        <authorList>
            <person name="Zhao S."/>
        </authorList>
    </citation>
    <scope>NUCLEOTIDE SEQUENCE [LARGE SCALE GENOMIC DNA]</scope>
    <source>
        <strain evidence="2">HN65</strain>
    </source>
</reference>